<feature type="domain" description="AAA" evidence="1">
    <location>
        <begin position="42"/>
        <end position="180"/>
    </location>
</feature>
<evidence type="ECO:0000313" key="3">
    <source>
        <dbReference type="EMBL" id="PJA55444.1"/>
    </source>
</evidence>
<dbReference type="Pfam" id="PF13635">
    <property type="entry name" value="DUF4143"/>
    <property type="match status" value="1"/>
</dbReference>
<dbReference type="InterPro" id="IPR041682">
    <property type="entry name" value="AAA_14"/>
</dbReference>
<protein>
    <submittedName>
        <fullName evidence="3">Uncharacterized protein</fullName>
    </submittedName>
</protein>
<dbReference type="SUPFAM" id="SSF52540">
    <property type="entry name" value="P-loop containing nucleoside triphosphate hydrolases"/>
    <property type="match status" value="1"/>
</dbReference>
<dbReference type="AlphaFoldDB" id="A0A2M7XXH7"/>
<proteinExistence type="predicted"/>
<evidence type="ECO:0000259" key="1">
    <source>
        <dbReference type="Pfam" id="PF13173"/>
    </source>
</evidence>
<evidence type="ECO:0000259" key="2">
    <source>
        <dbReference type="Pfam" id="PF13635"/>
    </source>
</evidence>
<dbReference type="Gene3D" id="3.40.50.300">
    <property type="entry name" value="P-loop containing nucleotide triphosphate hydrolases"/>
    <property type="match status" value="2"/>
</dbReference>
<dbReference type="PANTHER" id="PTHR33295:SF8">
    <property type="entry name" value="AAA+ ATPASE DOMAIN-CONTAINING PROTEIN"/>
    <property type="match status" value="1"/>
</dbReference>
<dbReference type="EMBL" id="PFWL01000149">
    <property type="protein sequence ID" value="PJA55444.1"/>
    <property type="molecule type" value="Genomic_DNA"/>
</dbReference>
<gene>
    <name evidence="3" type="ORF">CO165_03525</name>
</gene>
<dbReference type="InterPro" id="IPR027417">
    <property type="entry name" value="P-loop_NTPase"/>
</dbReference>
<dbReference type="Proteomes" id="UP000229647">
    <property type="component" value="Unassembled WGS sequence"/>
</dbReference>
<evidence type="ECO:0000313" key="4">
    <source>
        <dbReference type="Proteomes" id="UP000229647"/>
    </source>
</evidence>
<feature type="domain" description="DUF4143" evidence="2">
    <location>
        <begin position="243"/>
        <end position="379"/>
    </location>
</feature>
<name>A0A2M7XXH7_9BACT</name>
<accession>A0A2M7XXH7</accession>
<comment type="caution">
    <text evidence="3">The sequence shown here is derived from an EMBL/GenBank/DDBJ whole genome shotgun (WGS) entry which is preliminary data.</text>
</comment>
<reference evidence="4" key="1">
    <citation type="submission" date="2017-09" db="EMBL/GenBank/DDBJ databases">
        <title>Depth-based differentiation of microbial function through sediment-hosted aquifers and enrichment of novel symbionts in the deep terrestrial subsurface.</title>
        <authorList>
            <person name="Probst A.J."/>
            <person name="Ladd B."/>
            <person name="Jarett J.K."/>
            <person name="Geller-Mcgrath D.E."/>
            <person name="Sieber C.M.K."/>
            <person name="Emerson J.B."/>
            <person name="Anantharaman K."/>
            <person name="Thomas B.C."/>
            <person name="Malmstrom R."/>
            <person name="Stieglmeier M."/>
            <person name="Klingl A."/>
            <person name="Woyke T."/>
            <person name="Ryan C.M."/>
            <person name="Banfield J.F."/>
        </authorList>
    </citation>
    <scope>NUCLEOTIDE SEQUENCE [LARGE SCALE GENOMIC DNA]</scope>
</reference>
<dbReference type="Pfam" id="PF13173">
    <property type="entry name" value="AAA_14"/>
    <property type="match status" value="1"/>
</dbReference>
<sequence length="461" mass="54605">MEIDTLIGEQNPQWSDEKYLPVENSWFKRGAYSEVNHWLDKRFIITLTGLRRVGKSTILRQIMSNLILKGKRKECFYFSFEKFQAKRDPEILKRIIQYYFDFVLIKKSYQISEKIYIFLDEVQYIPYWQDVIKFFYDQNENFKFIVTGSNSLFVQKKSLESLAGRIIDIKITPLLFKEYLSLVNPDYKIDIKNDLWISANKNIINGYFEKYLRFGQFPEAIYQKLNNSDTKKYLESIENKITQEDLPKTFTIEHPQILMAIINQIKKQPGQIIEYQNIASQVGLDQRTLANYFGYLEKVFLISLCYNFGKKPIKAPRISKKAYLVSSNFATEAPMPFLVENYIFNYLKIKFPGVYFNKDKEIDFIAVKDEKNYLFEVKYQNEINSSDSKNIKAFLKVNKAVKSFLITKDKFDLKKPIDQIPASLIEFLPIARFSLGLGKNIWNRIDAIEYVKKERESWDKK</sequence>
<organism evidence="3 4">
    <name type="scientific">Candidatus Roizmanbacteria bacterium CG_4_9_14_3_um_filter_33_18</name>
    <dbReference type="NCBI Taxonomy" id="1974841"/>
    <lineage>
        <taxon>Bacteria</taxon>
        <taxon>Candidatus Roizmaniibacteriota</taxon>
    </lineage>
</organism>
<dbReference type="InterPro" id="IPR025420">
    <property type="entry name" value="DUF4143"/>
</dbReference>
<dbReference type="PANTHER" id="PTHR33295">
    <property type="entry name" value="ATPASE"/>
    <property type="match status" value="1"/>
</dbReference>